<gene>
    <name evidence="11" type="ORF">GCM10023209_04130</name>
</gene>
<evidence type="ECO:0000313" key="11">
    <source>
        <dbReference type="EMBL" id="GAA5066002.1"/>
    </source>
</evidence>
<dbReference type="PANTHER" id="PTHR43200:SF6">
    <property type="entry name" value="3'(2'),5'-BISPHOSPHATE NUCLEOTIDASE"/>
    <property type="match status" value="1"/>
</dbReference>
<dbReference type="EC" id="3.1.3.15" evidence="10"/>
<evidence type="ECO:0000256" key="3">
    <source>
        <dbReference type="ARBA" id="ARBA00009759"/>
    </source>
</evidence>
<proteinExistence type="inferred from homology"/>
<dbReference type="InterPro" id="IPR020583">
    <property type="entry name" value="Inositol_monoP_metal-BS"/>
</dbReference>
<dbReference type="InterPro" id="IPR020550">
    <property type="entry name" value="Inositol_monophosphatase_CS"/>
</dbReference>
<comment type="caution">
    <text evidence="11">The sequence shown here is derived from an EMBL/GenBank/DDBJ whole genome shotgun (WGS) entry which is preliminary data.</text>
</comment>
<accession>A0ABP9KXP1</accession>
<evidence type="ECO:0000256" key="8">
    <source>
        <dbReference type="ARBA" id="ARBA00023102"/>
    </source>
</evidence>
<dbReference type="InterPro" id="IPR011809">
    <property type="entry name" value="His_9_proposed"/>
</dbReference>
<dbReference type="Gene3D" id="3.40.190.80">
    <property type="match status" value="1"/>
</dbReference>
<keyword evidence="4" id="KW-0028">Amino-acid biosynthesis</keyword>
<dbReference type="SUPFAM" id="SSF56655">
    <property type="entry name" value="Carbohydrate phosphatase"/>
    <property type="match status" value="1"/>
</dbReference>
<keyword evidence="6" id="KW-0378">Hydrolase</keyword>
<comment type="catalytic activity">
    <reaction evidence="9">
        <text>L-histidinol phosphate + H2O = L-histidinol + phosphate</text>
        <dbReference type="Rhea" id="RHEA:14465"/>
        <dbReference type="ChEBI" id="CHEBI:15377"/>
        <dbReference type="ChEBI" id="CHEBI:43474"/>
        <dbReference type="ChEBI" id="CHEBI:57699"/>
        <dbReference type="ChEBI" id="CHEBI:57980"/>
        <dbReference type="EC" id="3.1.3.15"/>
    </reaction>
</comment>
<sequence>MTPNVPSPGLPLSSRIPPHEVPAIIATAHALAEAARKATLPYFRSDGLTSDNKAAGGFDPVTAADRAAEAAMRAVLAERRPDDGVLGEEEEATAGTSGYTWVLDPIDGTRAFISGAPTWGVLIALCDAEGPVYGIIDQPYIGERFEGGLDRARLTGPRGGRVLSVAPSLSLADATLFTTFPEVGTPEDRRGFEAVRDAVRLTRYGMDCYAYALLAAGQIDLVIEAGLHPYDICAPIAVIEAAGGIVTDWRGNPAHGGGRVLAASSPALHAEARALLQGAVGG</sequence>
<dbReference type="Pfam" id="PF00459">
    <property type="entry name" value="Inositol_P"/>
    <property type="match status" value="1"/>
</dbReference>
<keyword evidence="5" id="KW-0479">Metal-binding</keyword>
<dbReference type="CDD" id="cd01641">
    <property type="entry name" value="Bacterial_IMPase_like_1"/>
    <property type="match status" value="1"/>
</dbReference>
<comment type="similarity">
    <text evidence="3">Belongs to the inositol monophosphatase superfamily.</text>
</comment>
<evidence type="ECO:0000256" key="7">
    <source>
        <dbReference type="ARBA" id="ARBA00022842"/>
    </source>
</evidence>
<dbReference type="PANTHER" id="PTHR43200">
    <property type="entry name" value="PHOSPHATASE"/>
    <property type="match status" value="1"/>
</dbReference>
<keyword evidence="12" id="KW-1185">Reference proteome</keyword>
<dbReference type="PROSITE" id="PS00629">
    <property type="entry name" value="IMP_1"/>
    <property type="match status" value="1"/>
</dbReference>
<protein>
    <recommendedName>
        <fullName evidence="10">Histidinol-phosphatase</fullName>
        <ecNumber evidence="10">3.1.3.15</ecNumber>
    </recommendedName>
</protein>
<dbReference type="PRINTS" id="PR00377">
    <property type="entry name" value="IMPHPHTASES"/>
</dbReference>
<dbReference type="Gene3D" id="3.30.540.10">
    <property type="entry name" value="Fructose-1,6-Bisphosphatase, subunit A, domain 1"/>
    <property type="match status" value="1"/>
</dbReference>
<dbReference type="InterPro" id="IPR051090">
    <property type="entry name" value="Inositol_monoP_superfamily"/>
</dbReference>
<evidence type="ECO:0000256" key="2">
    <source>
        <dbReference type="ARBA" id="ARBA00004970"/>
    </source>
</evidence>
<evidence type="ECO:0000256" key="4">
    <source>
        <dbReference type="ARBA" id="ARBA00022605"/>
    </source>
</evidence>
<evidence type="ECO:0000313" key="12">
    <source>
        <dbReference type="Proteomes" id="UP001499910"/>
    </source>
</evidence>
<dbReference type="EMBL" id="BAABHW010000001">
    <property type="protein sequence ID" value="GAA5066002.1"/>
    <property type="molecule type" value="Genomic_DNA"/>
</dbReference>
<comment type="cofactor">
    <cofactor evidence="1">
        <name>Mg(2+)</name>
        <dbReference type="ChEBI" id="CHEBI:18420"/>
    </cofactor>
</comment>
<evidence type="ECO:0000256" key="10">
    <source>
        <dbReference type="NCBIfam" id="TIGR02067"/>
    </source>
</evidence>
<dbReference type="InterPro" id="IPR000760">
    <property type="entry name" value="Inositol_monophosphatase-like"/>
</dbReference>
<reference evidence="12" key="1">
    <citation type="journal article" date="2019" name="Int. J. Syst. Evol. Microbiol.">
        <title>The Global Catalogue of Microorganisms (GCM) 10K type strain sequencing project: providing services to taxonomists for standard genome sequencing and annotation.</title>
        <authorList>
            <consortium name="The Broad Institute Genomics Platform"/>
            <consortium name="The Broad Institute Genome Sequencing Center for Infectious Disease"/>
            <person name="Wu L."/>
            <person name="Ma J."/>
        </authorList>
    </citation>
    <scope>NUCLEOTIDE SEQUENCE [LARGE SCALE GENOMIC DNA]</scope>
    <source>
        <strain evidence="12">JCM 18015</strain>
    </source>
</reference>
<name>A0ABP9KXP1_9RHOB</name>
<keyword evidence="7" id="KW-0460">Magnesium</keyword>
<evidence type="ECO:0000256" key="6">
    <source>
        <dbReference type="ARBA" id="ARBA00022801"/>
    </source>
</evidence>
<dbReference type="Proteomes" id="UP001499910">
    <property type="component" value="Unassembled WGS sequence"/>
</dbReference>
<dbReference type="PROSITE" id="PS00630">
    <property type="entry name" value="IMP_2"/>
    <property type="match status" value="1"/>
</dbReference>
<keyword evidence="8" id="KW-0368">Histidine biosynthesis</keyword>
<comment type="pathway">
    <text evidence="2">Amino-acid biosynthesis; L-histidine biosynthesis; L-histidine from 5-phospho-alpha-D-ribose 1-diphosphate: step 8/9.</text>
</comment>
<evidence type="ECO:0000256" key="5">
    <source>
        <dbReference type="ARBA" id="ARBA00022723"/>
    </source>
</evidence>
<dbReference type="NCBIfam" id="TIGR02067">
    <property type="entry name" value="his_9_HisN"/>
    <property type="match status" value="1"/>
</dbReference>
<evidence type="ECO:0000256" key="9">
    <source>
        <dbReference type="ARBA" id="ARBA00049158"/>
    </source>
</evidence>
<evidence type="ECO:0000256" key="1">
    <source>
        <dbReference type="ARBA" id="ARBA00001946"/>
    </source>
</evidence>
<organism evidence="11 12">
    <name type="scientific">[Roseibacterium] beibuensis</name>
    <dbReference type="NCBI Taxonomy" id="1193142"/>
    <lineage>
        <taxon>Bacteria</taxon>
        <taxon>Pseudomonadati</taxon>
        <taxon>Pseudomonadota</taxon>
        <taxon>Alphaproteobacteria</taxon>
        <taxon>Rhodobacterales</taxon>
        <taxon>Roseobacteraceae</taxon>
        <taxon>Roseicyclus</taxon>
    </lineage>
</organism>